<keyword evidence="2" id="KW-0233">DNA recombination</keyword>
<evidence type="ECO:0000259" key="5">
    <source>
        <dbReference type="PROSITE" id="PS51900"/>
    </source>
</evidence>
<dbReference type="SUPFAM" id="SSF56349">
    <property type="entry name" value="DNA breaking-rejoining enzymes"/>
    <property type="match status" value="1"/>
</dbReference>
<dbReference type="PANTHER" id="PTHR34605:SF4">
    <property type="entry name" value="DNA ADENINE METHYLTRANSFERASE"/>
    <property type="match status" value="1"/>
</dbReference>
<name>A0ABV4JC00_9ACTN</name>
<reference evidence="6 7" key="1">
    <citation type="journal article" date="2021" name="Res Sq">
        <title>Streptomyces Pimoensis sp. nov., Isolated From the Taklimakan Desert in Xinjiang, China.</title>
        <authorList>
            <person name="Zhang P."/>
            <person name="Luo X."/>
            <person name="Luo X."/>
            <person name="Liu Z."/>
            <person name="Xia Z."/>
            <person name="Wan C."/>
            <person name="zhang L."/>
        </authorList>
    </citation>
    <scope>NUCLEOTIDE SEQUENCE [LARGE SCALE GENOMIC DNA]</scope>
    <source>
        <strain evidence="6 7">TRM75549</strain>
    </source>
</reference>
<proteinExistence type="predicted"/>
<dbReference type="PROSITE" id="PS51898">
    <property type="entry name" value="TYR_RECOMBINASE"/>
    <property type="match status" value="1"/>
</dbReference>
<dbReference type="InterPro" id="IPR013762">
    <property type="entry name" value="Integrase-like_cat_sf"/>
</dbReference>
<keyword evidence="1 3" id="KW-0238">DNA-binding</keyword>
<protein>
    <submittedName>
        <fullName evidence="6">Tyrosine-type recombinase/integrase</fullName>
    </submittedName>
</protein>
<dbReference type="Gene3D" id="1.10.443.10">
    <property type="entry name" value="Intergrase catalytic core"/>
    <property type="match status" value="1"/>
</dbReference>
<organism evidence="6 7">
    <name type="scientific">Streptomyces pimonensis</name>
    <dbReference type="NCBI Taxonomy" id="2860288"/>
    <lineage>
        <taxon>Bacteria</taxon>
        <taxon>Bacillati</taxon>
        <taxon>Actinomycetota</taxon>
        <taxon>Actinomycetes</taxon>
        <taxon>Kitasatosporales</taxon>
        <taxon>Streptomycetaceae</taxon>
        <taxon>Streptomyces</taxon>
    </lineage>
</organism>
<dbReference type="RefSeq" id="WP_371244192.1">
    <property type="nucleotide sequence ID" value="NZ_JAHWZY010000059.1"/>
</dbReference>
<evidence type="ECO:0000313" key="7">
    <source>
        <dbReference type="Proteomes" id="UP001567537"/>
    </source>
</evidence>
<dbReference type="PROSITE" id="PS51900">
    <property type="entry name" value="CB"/>
    <property type="match status" value="1"/>
</dbReference>
<evidence type="ECO:0000313" key="6">
    <source>
        <dbReference type="EMBL" id="MEZ3182965.1"/>
    </source>
</evidence>
<dbReference type="PANTHER" id="PTHR34605">
    <property type="entry name" value="PHAGE_INTEGRASE DOMAIN-CONTAINING PROTEIN"/>
    <property type="match status" value="1"/>
</dbReference>
<accession>A0ABV4JC00</accession>
<dbReference type="InterPro" id="IPR010998">
    <property type="entry name" value="Integrase_recombinase_N"/>
</dbReference>
<dbReference type="EMBL" id="JAHWZY010000059">
    <property type="protein sequence ID" value="MEZ3182965.1"/>
    <property type="molecule type" value="Genomic_DNA"/>
</dbReference>
<dbReference type="InterPro" id="IPR044068">
    <property type="entry name" value="CB"/>
</dbReference>
<dbReference type="SUPFAM" id="SSF47823">
    <property type="entry name" value="lambda integrase-like, N-terminal domain"/>
    <property type="match status" value="1"/>
</dbReference>
<dbReference type="InterPro" id="IPR011010">
    <property type="entry name" value="DNA_brk_join_enz"/>
</dbReference>
<dbReference type="InterPro" id="IPR052925">
    <property type="entry name" value="Phage_Integrase-like_Recomb"/>
</dbReference>
<feature type="domain" description="Tyr recombinase" evidence="4">
    <location>
        <begin position="165"/>
        <end position="360"/>
    </location>
</feature>
<sequence>MSTDQAPETAVELAAPHLPAPLITAPSLVLPDQYGPELTERLDALDDAAEDFAARQRPANTRRAYAGDWKTWTRFATGLGIPLTAAAYKPGVLRTYVTWMWDQGGEDGRPLAPTTIDRRLAGLAVTLRRDHGVVIPPEFTEAARELLKDLKRQAAARKEPPRGRGKAPAMRLDALRAIVDACPDTLTGLRDRATVLLSFATAARRHEAAALMARDLVLVEGEGLDVDVRVSKTHPRQVAVPYGSTPETCPVRAWQAWQEAAGIEPDTPALRRMHRTGSVTRAGLSPQSVGAVITEAGRRAGVTIRFTGHSVRSGMITEARRAGKDRKAISNISGHVDGSPVLDGYIQTADRWSHQDNALKGVL</sequence>
<dbReference type="Gene3D" id="1.10.150.130">
    <property type="match status" value="1"/>
</dbReference>
<comment type="caution">
    <text evidence="6">The sequence shown here is derived from an EMBL/GenBank/DDBJ whole genome shotgun (WGS) entry which is preliminary data.</text>
</comment>
<feature type="domain" description="Core-binding (CB)" evidence="5">
    <location>
        <begin position="43"/>
        <end position="131"/>
    </location>
</feature>
<dbReference type="Pfam" id="PF00589">
    <property type="entry name" value="Phage_integrase"/>
    <property type="match status" value="1"/>
</dbReference>
<evidence type="ECO:0000256" key="3">
    <source>
        <dbReference type="PROSITE-ProRule" id="PRU01248"/>
    </source>
</evidence>
<dbReference type="Proteomes" id="UP001567537">
    <property type="component" value="Unassembled WGS sequence"/>
</dbReference>
<gene>
    <name evidence="6" type="ORF">KYY02_31195</name>
</gene>
<dbReference type="InterPro" id="IPR002104">
    <property type="entry name" value="Integrase_catalytic"/>
</dbReference>
<evidence type="ECO:0000259" key="4">
    <source>
        <dbReference type="PROSITE" id="PS51898"/>
    </source>
</evidence>
<keyword evidence="7" id="KW-1185">Reference proteome</keyword>
<evidence type="ECO:0000256" key="1">
    <source>
        <dbReference type="ARBA" id="ARBA00023125"/>
    </source>
</evidence>
<dbReference type="CDD" id="cd00799">
    <property type="entry name" value="INT_Cre_C"/>
    <property type="match status" value="1"/>
</dbReference>
<evidence type="ECO:0000256" key="2">
    <source>
        <dbReference type="ARBA" id="ARBA00023172"/>
    </source>
</evidence>